<evidence type="ECO:0000256" key="9">
    <source>
        <dbReference type="ARBA" id="ARBA00032824"/>
    </source>
</evidence>
<dbReference type="KEGG" id="aplt:ANPL_02945"/>
<keyword evidence="6" id="KW-0560">Oxidoreductase</keyword>
<keyword evidence="8" id="KW-0676">Redox-active center</keyword>
<dbReference type="Pfam" id="PF00578">
    <property type="entry name" value="AhpC-TSA"/>
    <property type="match status" value="1"/>
</dbReference>
<dbReference type="FunFam" id="3.40.30.10:FF:000007">
    <property type="entry name" value="Thioredoxin-dependent thiol peroxidase"/>
    <property type="match status" value="1"/>
</dbReference>
<dbReference type="EMBL" id="CP046391">
    <property type="protein sequence ID" value="QJC27647.1"/>
    <property type="molecule type" value="Genomic_DNA"/>
</dbReference>
<dbReference type="GO" id="GO:0034599">
    <property type="term" value="P:cellular response to oxidative stress"/>
    <property type="evidence" value="ECO:0007669"/>
    <property type="project" value="TreeGrafter"/>
</dbReference>
<evidence type="ECO:0000256" key="11">
    <source>
        <dbReference type="ARBA" id="ARBA00042639"/>
    </source>
</evidence>
<dbReference type="InterPro" id="IPR024706">
    <property type="entry name" value="Peroxiredoxin_AhpC-typ"/>
</dbReference>
<keyword evidence="7" id="KW-1015">Disulfide bond</keyword>
<dbReference type="InterPro" id="IPR013766">
    <property type="entry name" value="Thioredoxin_domain"/>
</dbReference>
<dbReference type="Gene3D" id="3.40.30.10">
    <property type="entry name" value="Glutaredoxin"/>
    <property type="match status" value="1"/>
</dbReference>
<keyword evidence="5" id="KW-0049">Antioxidant</keyword>
<comment type="function">
    <text evidence="1">Thiol-specific peroxidase that catalyzes the reduction of hydrogen peroxide and organic hydroperoxides to water and alcohols, respectively. Plays a role in cell protection against oxidative stress by detoxifying peroxides and as sensor of hydrogen peroxide-mediated signaling events.</text>
</comment>
<name>A0A858PYJ9_9RICK</name>
<organism evidence="15 16">
    <name type="scientific">Anaplasma platys</name>
    <dbReference type="NCBI Taxonomy" id="949"/>
    <lineage>
        <taxon>Bacteria</taxon>
        <taxon>Pseudomonadati</taxon>
        <taxon>Pseudomonadota</taxon>
        <taxon>Alphaproteobacteria</taxon>
        <taxon>Rickettsiales</taxon>
        <taxon>Anaplasmataceae</taxon>
        <taxon>Anaplasma</taxon>
    </lineage>
</organism>
<proteinExistence type="inferred from homology"/>
<evidence type="ECO:0000256" key="1">
    <source>
        <dbReference type="ARBA" id="ARBA00003330"/>
    </source>
</evidence>
<evidence type="ECO:0000313" key="16">
    <source>
        <dbReference type="Proteomes" id="UP000500930"/>
    </source>
</evidence>
<evidence type="ECO:0000256" key="7">
    <source>
        <dbReference type="ARBA" id="ARBA00023157"/>
    </source>
</evidence>
<evidence type="ECO:0000259" key="14">
    <source>
        <dbReference type="PROSITE" id="PS51352"/>
    </source>
</evidence>
<evidence type="ECO:0000256" key="3">
    <source>
        <dbReference type="ARBA" id="ARBA00013017"/>
    </source>
</evidence>
<reference evidence="15 16" key="1">
    <citation type="journal article" date="2020" name="Pathogens">
        <title>First Whole Genome Sequence of Anaplasma platys, an Obligate Intracellular Rickettsial Pathogen of Dogs.</title>
        <authorList>
            <person name="Llanes A."/>
            <person name="Rajeev S."/>
        </authorList>
    </citation>
    <scope>NUCLEOTIDE SEQUENCE [LARGE SCALE GENOMIC DNA]</scope>
    <source>
        <strain evidence="15 16">S3</strain>
    </source>
</reference>
<evidence type="ECO:0000256" key="13">
    <source>
        <dbReference type="PIRSR" id="PIRSR000239-1"/>
    </source>
</evidence>
<dbReference type="GO" id="GO:0045454">
    <property type="term" value="P:cell redox homeostasis"/>
    <property type="evidence" value="ECO:0007669"/>
    <property type="project" value="TreeGrafter"/>
</dbReference>
<dbReference type="GO" id="GO:0005737">
    <property type="term" value="C:cytoplasm"/>
    <property type="evidence" value="ECO:0007669"/>
    <property type="project" value="TreeGrafter"/>
</dbReference>
<evidence type="ECO:0000256" key="8">
    <source>
        <dbReference type="ARBA" id="ARBA00023284"/>
    </source>
</evidence>
<dbReference type="AlphaFoldDB" id="A0A858PYJ9"/>
<dbReference type="EC" id="1.11.1.24" evidence="3"/>
<dbReference type="InterPro" id="IPR000866">
    <property type="entry name" value="AhpC/TSA"/>
</dbReference>
<comment type="catalytic activity">
    <reaction evidence="12">
        <text>a hydroperoxide + [thioredoxin]-dithiol = an alcohol + [thioredoxin]-disulfide + H2O</text>
        <dbReference type="Rhea" id="RHEA:62620"/>
        <dbReference type="Rhea" id="RHEA-COMP:10698"/>
        <dbReference type="Rhea" id="RHEA-COMP:10700"/>
        <dbReference type="ChEBI" id="CHEBI:15377"/>
        <dbReference type="ChEBI" id="CHEBI:29950"/>
        <dbReference type="ChEBI" id="CHEBI:30879"/>
        <dbReference type="ChEBI" id="CHEBI:35924"/>
        <dbReference type="ChEBI" id="CHEBI:50058"/>
        <dbReference type="EC" id="1.11.1.24"/>
    </reaction>
</comment>
<keyword evidence="4" id="KW-0575">Peroxidase</keyword>
<protein>
    <recommendedName>
        <fullName evidence="3">thioredoxin-dependent peroxiredoxin</fullName>
        <ecNumber evidence="3">1.11.1.24</ecNumber>
    </recommendedName>
    <alternativeName>
        <fullName evidence="9">Thioredoxin peroxidase</fullName>
    </alternativeName>
    <alternativeName>
        <fullName evidence="11">Thioredoxin-dependent peroxiredoxin Bcp</fullName>
    </alternativeName>
</protein>
<dbReference type="Proteomes" id="UP000500930">
    <property type="component" value="Chromosome"/>
</dbReference>
<dbReference type="InterPro" id="IPR050924">
    <property type="entry name" value="Peroxiredoxin_BCP/PrxQ"/>
</dbReference>
<evidence type="ECO:0000256" key="6">
    <source>
        <dbReference type="ARBA" id="ARBA00023002"/>
    </source>
</evidence>
<evidence type="ECO:0000256" key="2">
    <source>
        <dbReference type="ARBA" id="ARBA00011245"/>
    </source>
</evidence>
<evidence type="ECO:0000256" key="10">
    <source>
        <dbReference type="ARBA" id="ARBA00038489"/>
    </source>
</evidence>
<dbReference type="PANTHER" id="PTHR42801">
    <property type="entry name" value="THIOREDOXIN-DEPENDENT PEROXIDE REDUCTASE"/>
    <property type="match status" value="1"/>
</dbReference>
<dbReference type="PIRSF" id="PIRSF000239">
    <property type="entry name" value="AHPC"/>
    <property type="match status" value="1"/>
</dbReference>
<comment type="similarity">
    <text evidence="10">Belongs to the peroxiredoxin family. BCP/PrxQ subfamily.</text>
</comment>
<evidence type="ECO:0000256" key="4">
    <source>
        <dbReference type="ARBA" id="ARBA00022559"/>
    </source>
</evidence>
<evidence type="ECO:0000313" key="15">
    <source>
        <dbReference type="EMBL" id="QJC27647.1"/>
    </source>
</evidence>
<evidence type="ECO:0000256" key="12">
    <source>
        <dbReference type="ARBA" id="ARBA00049091"/>
    </source>
</evidence>
<feature type="domain" description="Thioredoxin" evidence="14">
    <location>
        <begin position="17"/>
        <end position="169"/>
    </location>
</feature>
<dbReference type="PROSITE" id="PS51352">
    <property type="entry name" value="THIOREDOXIN_2"/>
    <property type="match status" value="1"/>
</dbReference>
<accession>A0A858PYJ9</accession>
<feature type="active site" description="Cysteine sulfenic acid (-SOH) intermediate; for peroxidase activity" evidence="13">
    <location>
        <position position="60"/>
    </location>
</feature>
<comment type="subunit">
    <text evidence="2">Monomer.</text>
</comment>
<dbReference type="InterPro" id="IPR036249">
    <property type="entry name" value="Thioredoxin-like_sf"/>
</dbReference>
<gene>
    <name evidence="15" type="primary">bcp</name>
    <name evidence="15" type="ORF">ANPL_02945</name>
</gene>
<evidence type="ECO:0000256" key="5">
    <source>
        <dbReference type="ARBA" id="ARBA00022862"/>
    </source>
</evidence>
<dbReference type="SUPFAM" id="SSF52833">
    <property type="entry name" value="Thioredoxin-like"/>
    <property type="match status" value="1"/>
</dbReference>
<keyword evidence="16" id="KW-1185">Reference proteome</keyword>
<dbReference type="GO" id="GO:0008379">
    <property type="term" value="F:thioredoxin peroxidase activity"/>
    <property type="evidence" value="ECO:0007669"/>
    <property type="project" value="TreeGrafter"/>
</dbReference>
<sequence>MYHLLSFILILEVFMGVKEGGKAPGFSEQDAMSASQFLLPHLGKSNVVLYFYPRDDTPGCTREAEGFRDAHARFQGLSTVIIGVSKDSISSHENFRKKHELPFDLIADTDAQLAIAYGVWVEKSMFGKSYMGIERSTFLIDKDGIVRKAWRNVKVSGHVEEVLGTLAEI</sequence>
<dbReference type="PANTHER" id="PTHR42801:SF4">
    <property type="entry name" value="AHPC_TSA FAMILY PROTEIN"/>
    <property type="match status" value="1"/>
</dbReference>
<dbReference type="CDD" id="cd03017">
    <property type="entry name" value="PRX_BCP"/>
    <property type="match status" value="1"/>
</dbReference>